<feature type="domain" description="Thiamine-binding protein" evidence="2">
    <location>
        <begin position="4"/>
        <end position="96"/>
    </location>
</feature>
<evidence type="ECO:0000256" key="1">
    <source>
        <dbReference type="ARBA" id="ARBA00010272"/>
    </source>
</evidence>
<evidence type="ECO:0000259" key="2">
    <source>
        <dbReference type="Pfam" id="PF01910"/>
    </source>
</evidence>
<dbReference type="Proteomes" id="UP000184196">
    <property type="component" value="Unassembled WGS sequence"/>
</dbReference>
<dbReference type="EMBL" id="FQUW01000005">
    <property type="protein sequence ID" value="SHE38696.1"/>
    <property type="molecule type" value="Genomic_DNA"/>
</dbReference>
<dbReference type="InterPro" id="IPR029756">
    <property type="entry name" value="MTH1187/YkoF-like"/>
</dbReference>
<dbReference type="Pfam" id="PF01910">
    <property type="entry name" value="Thiamine_BP"/>
    <property type="match status" value="1"/>
</dbReference>
<dbReference type="RefSeq" id="WP_073162535.1">
    <property type="nucleotide sequence ID" value="NZ_FQUW01000005.1"/>
</dbReference>
<reference evidence="4" key="1">
    <citation type="submission" date="2016-11" db="EMBL/GenBank/DDBJ databases">
        <authorList>
            <person name="Varghese N."/>
            <person name="Submissions S."/>
        </authorList>
    </citation>
    <scope>NUCLEOTIDE SEQUENCE [LARGE SCALE GENOMIC DNA]</scope>
    <source>
        <strain evidence="4">DSM 11792</strain>
    </source>
</reference>
<dbReference type="SUPFAM" id="SSF89957">
    <property type="entry name" value="MTH1187/YkoF-like"/>
    <property type="match status" value="1"/>
</dbReference>
<dbReference type="Gene3D" id="3.30.70.930">
    <property type="match status" value="1"/>
</dbReference>
<dbReference type="InterPro" id="IPR051614">
    <property type="entry name" value="UPF0045_domain"/>
</dbReference>
<evidence type="ECO:0000313" key="4">
    <source>
        <dbReference type="Proteomes" id="UP000184196"/>
    </source>
</evidence>
<dbReference type="AlphaFoldDB" id="A0A1M4T2L9"/>
<keyword evidence="4" id="KW-1185">Reference proteome</keyword>
<proteinExistence type="inferred from homology"/>
<dbReference type="PANTHER" id="PTHR33777">
    <property type="entry name" value="UPF0045 PROTEIN ECM15"/>
    <property type="match status" value="1"/>
</dbReference>
<name>A0A1M4T2L9_9FIRM</name>
<evidence type="ECO:0000313" key="3">
    <source>
        <dbReference type="EMBL" id="SHE38696.1"/>
    </source>
</evidence>
<organism evidence="3 4">
    <name type="scientific">Desulfofundulus australicus DSM 11792</name>
    <dbReference type="NCBI Taxonomy" id="1121425"/>
    <lineage>
        <taxon>Bacteria</taxon>
        <taxon>Bacillati</taxon>
        <taxon>Bacillota</taxon>
        <taxon>Clostridia</taxon>
        <taxon>Eubacteriales</taxon>
        <taxon>Peptococcaceae</taxon>
        <taxon>Desulfofundulus</taxon>
    </lineage>
</organism>
<accession>A0A1M4T2L9</accession>
<protein>
    <submittedName>
        <fullName evidence="3">Uncharacterized protein, MTH1187 family</fullName>
    </submittedName>
</protein>
<comment type="similarity">
    <text evidence="1">Belongs to the UPF0045 family.</text>
</comment>
<dbReference type="PANTHER" id="PTHR33777:SF1">
    <property type="entry name" value="UPF0045 PROTEIN ECM15"/>
    <property type="match status" value="1"/>
</dbReference>
<gene>
    <name evidence="3" type="ORF">SAMN02745218_00215</name>
</gene>
<dbReference type="OrthoDB" id="5886358at2"/>
<dbReference type="InterPro" id="IPR002767">
    <property type="entry name" value="Thiamine_BP"/>
</dbReference>
<dbReference type="GO" id="GO:0005829">
    <property type="term" value="C:cytosol"/>
    <property type="evidence" value="ECO:0007669"/>
    <property type="project" value="TreeGrafter"/>
</dbReference>
<sequence length="100" mass="11163">MAVVEVSIVPVGTGDTSLSAYVARCLEVLKDEKHIRYQLTPMGTIIEGDLDVLLAVIRRMHEVPFGREVTRVVTTIRIDDRRDKELTMAGKVAAVEEKIK</sequence>
<dbReference type="NCBIfam" id="TIGR00106">
    <property type="entry name" value="MTH1187 family thiamine-binding protein"/>
    <property type="match status" value="1"/>
</dbReference>